<evidence type="ECO:0000256" key="4">
    <source>
        <dbReference type="ARBA" id="ARBA00023004"/>
    </source>
</evidence>
<comment type="cofactor">
    <cofactor evidence="1">
        <name>[4Fe-4S] cluster</name>
        <dbReference type="ChEBI" id="CHEBI:49883"/>
    </cofactor>
</comment>
<organism evidence="7 8">
    <name type="scientific">Thauera mechernichensis</name>
    <dbReference type="NCBI Taxonomy" id="82788"/>
    <lineage>
        <taxon>Bacteria</taxon>
        <taxon>Pseudomonadati</taxon>
        <taxon>Pseudomonadota</taxon>
        <taxon>Betaproteobacteria</taxon>
        <taxon>Rhodocyclales</taxon>
        <taxon>Zoogloeaceae</taxon>
        <taxon>Thauera</taxon>
    </lineage>
</organism>
<evidence type="ECO:0000256" key="2">
    <source>
        <dbReference type="ARBA" id="ARBA00022691"/>
    </source>
</evidence>
<evidence type="ECO:0000259" key="6">
    <source>
        <dbReference type="Pfam" id="PF04055"/>
    </source>
</evidence>
<sequence length="294" mass="31383">MNSSISSGAPANRASTLDIRNHDRDLAGLTYVYPVLSRRAGGVSIGINLNPNNACNWHCVYCQVPGLVRGKAPEIDLARLQDELRGFLADLIHGSWMARHVPDGARVIRDIAFSGNGEPTSAAVFGEAVELVAGLKAEFGLAADAVPLRLITNGSLLGQARVLSAVRRLADAGGEVWFKVDAGTVDGIERINGVHLEPEAVARNLQRCALACPTWVQTCMFRWDGQVPADADIEAYLGVLEAAGLEHLRGVLLYGVARPSMQAEASRLSALTSDELEAIAERIRKKGLTVSVSP</sequence>
<dbReference type="CDD" id="cd01335">
    <property type="entry name" value="Radical_SAM"/>
    <property type="match status" value="1"/>
</dbReference>
<dbReference type="RefSeq" id="WP_002923718.1">
    <property type="nucleotide sequence ID" value="NZ_JARQZE010000002.1"/>
</dbReference>
<keyword evidence="2" id="KW-0949">S-adenosyl-L-methionine</keyword>
<comment type="caution">
    <text evidence="7">The sequence shown here is derived from an EMBL/GenBank/DDBJ whole genome shotgun (WGS) entry which is preliminary data.</text>
</comment>
<reference evidence="8" key="1">
    <citation type="journal article" date="2019" name="Int. J. Syst. Evol. Microbiol.">
        <title>The Global Catalogue of Microorganisms (GCM) 10K type strain sequencing project: providing services to taxonomists for standard genome sequencing and annotation.</title>
        <authorList>
            <consortium name="The Broad Institute Genomics Platform"/>
            <consortium name="The Broad Institute Genome Sequencing Center for Infectious Disease"/>
            <person name="Wu L."/>
            <person name="Ma J."/>
        </authorList>
    </citation>
    <scope>NUCLEOTIDE SEQUENCE [LARGE SCALE GENOMIC DNA]</scope>
    <source>
        <strain evidence="8">CCUG 48884</strain>
    </source>
</reference>
<keyword evidence="4" id="KW-0408">Iron</keyword>
<feature type="domain" description="Radical SAM core" evidence="6">
    <location>
        <begin position="50"/>
        <end position="219"/>
    </location>
</feature>
<proteinExistence type="predicted"/>
<evidence type="ECO:0000313" key="8">
    <source>
        <dbReference type="Proteomes" id="UP001597158"/>
    </source>
</evidence>
<evidence type="ECO:0000256" key="1">
    <source>
        <dbReference type="ARBA" id="ARBA00001966"/>
    </source>
</evidence>
<evidence type="ECO:0000313" key="7">
    <source>
        <dbReference type="EMBL" id="MFD1264412.1"/>
    </source>
</evidence>
<dbReference type="InterPro" id="IPR007197">
    <property type="entry name" value="rSAM"/>
</dbReference>
<evidence type="ECO:0000256" key="3">
    <source>
        <dbReference type="ARBA" id="ARBA00022723"/>
    </source>
</evidence>
<name>A0ABW3WHK2_9RHOO</name>
<evidence type="ECO:0000256" key="5">
    <source>
        <dbReference type="ARBA" id="ARBA00023014"/>
    </source>
</evidence>
<dbReference type="InterPro" id="IPR013785">
    <property type="entry name" value="Aldolase_TIM"/>
</dbReference>
<dbReference type="Gene3D" id="3.20.20.70">
    <property type="entry name" value="Aldolase class I"/>
    <property type="match status" value="1"/>
</dbReference>
<dbReference type="Proteomes" id="UP001597158">
    <property type="component" value="Unassembled WGS sequence"/>
</dbReference>
<keyword evidence="5" id="KW-0411">Iron-sulfur</keyword>
<accession>A0ABW3WHK2</accession>
<keyword evidence="8" id="KW-1185">Reference proteome</keyword>
<keyword evidence="3" id="KW-0479">Metal-binding</keyword>
<dbReference type="InterPro" id="IPR058240">
    <property type="entry name" value="rSAM_sf"/>
</dbReference>
<dbReference type="EMBL" id="JBHTMC010000024">
    <property type="protein sequence ID" value="MFD1264412.1"/>
    <property type="molecule type" value="Genomic_DNA"/>
</dbReference>
<dbReference type="SFLD" id="SFLDS00029">
    <property type="entry name" value="Radical_SAM"/>
    <property type="match status" value="1"/>
</dbReference>
<protein>
    <submittedName>
        <fullName evidence="7">Radical SAM protein</fullName>
    </submittedName>
</protein>
<gene>
    <name evidence="7" type="ORF">ACFQ4M_12565</name>
</gene>
<dbReference type="Pfam" id="PF04055">
    <property type="entry name" value="Radical_SAM"/>
    <property type="match status" value="1"/>
</dbReference>
<dbReference type="SUPFAM" id="SSF102114">
    <property type="entry name" value="Radical SAM enzymes"/>
    <property type="match status" value="1"/>
</dbReference>